<organism evidence="2 3">
    <name type="scientific">Petrolisthes manimaculis</name>
    <dbReference type="NCBI Taxonomy" id="1843537"/>
    <lineage>
        <taxon>Eukaryota</taxon>
        <taxon>Metazoa</taxon>
        <taxon>Ecdysozoa</taxon>
        <taxon>Arthropoda</taxon>
        <taxon>Crustacea</taxon>
        <taxon>Multicrustacea</taxon>
        <taxon>Malacostraca</taxon>
        <taxon>Eumalacostraca</taxon>
        <taxon>Eucarida</taxon>
        <taxon>Decapoda</taxon>
        <taxon>Pleocyemata</taxon>
        <taxon>Anomura</taxon>
        <taxon>Galatheoidea</taxon>
        <taxon>Porcellanidae</taxon>
        <taxon>Petrolisthes</taxon>
    </lineage>
</organism>
<evidence type="ECO:0000313" key="3">
    <source>
        <dbReference type="Proteomes" id="UP001292094"/>
    </source>
</evidence>
<dbReference type="Proteomes" id="UP001292094">
    <property type="component" value="Unassembled WGS sequence"/>
</dbReference>
<name>A0AAE1PXQ6_9EUCA</name>
<keyword evidence="3" id="KW-1185">Reference proteome</keyword>
<evidence type="ECO:0000256" key="1">
    <source>
        <dbReference type="SAM" id="MobiDB-lite"/>
    </source>
</evidence>
<gene>
    <name evidence="2" type="ORF">Pmani_013336</name>
</gene>
<evidence type="ECO:0000313" key="2">
    <source>
        <dbReference type="EMBL" id="KAK4315419.1"/>
    </source>
</evidence>
<comment type="caution">
    <text evidence="2">The sequence shown here is derived from an EMBL/GenBank/DDBJ whole genome shotgun (WGS) entry which is preliminary data.</text>
</comment>
<reference evidence="2" key="1">
    <citation type="submission" date="2023-11" db="EMBL/GenBank/DDBJ databases">
        <title>Genome assemblies of two species of porcelain crab, Petrolisthes cinctipes and Petrolisthes manimaculis (Anomura: Porcellanidae).</title>
        <authorList>
            <person name="Angst P."/>
        </authorList>
    </citation>
    <scope>NUCLEOTIDE SEQUENCE</scope>
    <source>
        <strain evidence="2">PB745_02</strain>
        <tissue evidence="2">Gill</tissue>
    </source>
</reference>
<dbReference type="EMBL" id="JAWZYT010001114">
    <property type="protein sequence ID" value="KAK4315419.1"/>
    <property type="molecule type" value="Genomic_DNA"/>
</dbReference>
<proteinExistence type="predicted"/>
<dbReference type="AlphaFoldDB" id="A0AAE1PXQ6"/>
<feature type="compositionally biased region" description="Basic and acidic residues" evidence="1">
    <location>
        <begin position="66"/>
        <end position="79"/>
    </location>
</feature>
<sequence length="131" mass="15161">MRKAWAGHITRMLDSRISKQLGGQRKRFKDSLKTSLTDFSISTESWETLATDRPTWCSHLQQGAKRTKEERTKTAEKRELRKARAASVTDTMRLNFFMLFPASRYPMISERRVITSGRFAYVLGGLEVTWA</sequence>
<feature type="region of interest" description="Disordered" evidence="1">
    <location>
        <begin position="60"/>
        <end position="82"/>
    </location>
</feature>
<protein>
    <submittedName>
        <fullName evidence="2">Uncharacterized protein</fullName>
    </submittedName>
</protein>
<accession>A0AAE1PXQ6</accession>